<dbReference type="EMBL" id="PP079414">
    <property type="protein sequence ID" value="WWO60238.1"/>
    <property type="molecule type" value="Genomic_DNA"/>
</dbReference>
<name>A0ABZ2GUH1_9CAUD</name>
<evidence type="ECO:0000313" key="2">
    <source>
        <dbReference type="Proteomes" id="UP001386178"/>
    </source>
</evidence>
<evidence type="ECO:0000313" key="1">
    <source>
        <dbReference type="EMBL" id="WWO60238.1"/>
    </source>
</evidence>
<reference evidence="1 2" key="1">
    <citation type="submission" date="2024-01" db="EMBL/GenBank/DDBJ databases">
        <title>Novel lytic viruses for Xanthomonas sp. and Stenotrophomonas maltophilia.</title>
        <authorList>
            <person name="Petrzik K."/>
            <person name="Brazdova S."/>
            <person name="Sovova L."/>
            <person name="Neoralova M."/>
        </authorList>
    </citation>
    <scope>NUCLEOTIDE SEQUENCE [LARGE SCALE GENOMIC DNA]</scope>
</reference>
<dbReference type="Proteomes" id="UP001386178">
    <property type="component" value="Segment"/>
</dbReference>
<sequence>MSEILTDKHDRVVAYAEEELRMRGYHSLHYHKTGSAFMGSDNPGDYDVVVLLNKKTDLHRLARTMYENGGWVDCASDQASPEYEDETNTYYKTWVAIRKLDANIIITTDPAWYWRHLGAAFLCKYMDEKPLDKDHRIALFRLVRDGLEGW</sequence>
<protein>
    <recommendedName>
        <fullName evidence="3">Nucleotidyltransferase</fullName>
    </recommendedName>
</protein>
<keyword evidence="2" id="KW-1185">Reference proteome</keyword>
<proteinExistence type="predicted"/>
<evidence type="ECO:0008006" key="3">
    <source>
        <dbReference type="Google" id="ProtNLM"/>
    </source>
</evidence>
<accession>A0ABZ2GUH1</accession>
<organism evidence="1 2">
    <name type="scientific">Xanthomonas phage SB3</name>
    <dbReference type="NCBI Taxonomy" id="3117472"/>
    <lineage>
        <taxon>Viruses</taxon>
        <taxon>Duplodnaviria</taxon>
        <taxon>Heunggongvirae</taxon>
        <taxon>Uroviricota</taxon>
        <taxon>Caudoviricetes</taxon>
        <taxon>Autographivirales</taxon>
        <taxon>Autonotataviridae</taxon>
        <taxon>Euvesivirus</taxon>
        <taxon>Euvesivirus SB3</taxon>
    </lineage>
</organism>